<proteinExistence type="inferred from homology"/>
<feature type="domain" description="Peptidase M16 C-terminal" evidence="10">
    <location>
        <begin position="781"/>
        <end position="895"/>
    </location>
</feature>
<keyword evidence="7" id="KW-0482">Metalloprotease</keyword>
<evidence type="ECO:0000256" key="3">
    <source>
        <dbReference type="ARBA" id="ARBA00022670"/>
    </source>
</evidence>
<evidence type="ECO:0000256" key="1">
    <source>
        <dbReference type="ARBA" id="ARBA00001947"/>
    </source>
</evidence>
<organism evidence="11 12">
    <name type="scientific">Persicobacter psychrovividus</name>
    <dbReference type="NCBI Taxonomy" id="387638"/>
    <lineage>
        <taxon>Bacteria</taxon>
        <taxon>Pseudomonadati</taxon>
        <taxon>Bacteroidota</taxon>
        <taxon>Cytophagia</taxon>
        <taxon>Cytophagales</taxon>
        <taxon>Persicobacteraceae</taxon>
        <taxon>Persicobacter</taxon>
    </lineage>
</organism>
<evidence type="ECO:0000313" key="12">
    <source>
        <dbReference type="Proteomes" id="UP001354989"/>
    </source>
</evidence>
<keyword evidence="6" id="KW-0862">Zinc</keyword>
<comment type="cofactor">
    <cofactor evidence="1">
        <name>Zn(2+)</name>
        <dbReference type="ChEBI" id="CHEBI:29105"/>
    </cofactor>
</comment>
<evidence type="ECO:0000259" key="10">
    <source>
        <dbReference type="Pfam" id="PF05193"/>
    </source>
</evidence>
<dbReference type="InterPro" id="IPR011765">
    <property type="entry name" value="Pept_M16_N"/>
</dbReference>
<feature type="domain" description="Peptidase M16 N-terminal" evidence="9">
    <location>
        <begin position="607"/>
        <end position="715"/>
    </location>
</feature>
<keyword evidence="12" id="KW-1185">Reference proteome</keyword>
<dbReference type="Pfam" id="PF05193">
    <property type="entry name" value="Peptidase_M16_C"/>
    <property type="match status" value="2"/>
</dbReference>
<dbReference type="PROSITE" id="PS00143">
    <property type="entry name" value="INSULINASE"/>
    <property type="match status" value="1"/>
</dbReference>
<reference evidence="11 12" key="1">
    <citation type="submission" date="2021-12" db="EMBL/GenBank/DDBJ databases">
        <title>Genome sequencing of bacteria with rrn-lacking chromosome and rrn-plasmid.</title>
        <authorList>
            <person name="Anda M."/>
            <person name="Iwasaki W."/>
        </authorList>
    </citation>
    <scope>NUCLEOTIDE SEQUENCE [LARGE SCALE GENOMIC DNA]</scope>
    <source>
        <strain evidence="11 12">NBRC 101262</strain>
    </source>
</reference>
<evidence type="ECO:0000259" key="9">
    <source>
        <dbReference type="Pfam" id="PF00675"/>
    </source>
</evidence>
<sequence length="1010" mass="114378">MLLLVLYIDFNIHLLLIDSMKNTTYLLVLLMGLLFGACATQEHQGEPTGTGMRTETGANGISYQYVEGDPLKARIYTLDNGLKVYLSKYNATPRIQTYIAVKAGGKYDPTDATGLAHYLEHMMFKGTSKFGTQDWAQEKVLLDSIEQMFEHYRTLDDPEERKAYYAKIDQVSLEASKFAIANEYDKMLSSMGATGTNAYTTEDRTVYVNDIPANAVDKWLKVEAERFSMEVNRLFHTELEAVYEEKNRSLDNDGWQVYETMSKTLFPDHKYGKQTVIGTIDHLKNPSITKIKAYFSKYYVPNNVAICMSGDLDYDETIAKIQEHFGGWEAKPLAAYEQQKSAPLSAIQEKTITGPEAEYVQIGFKIPGNMAEERTVAKLADMILSNSSAGLIDLNLSQSQKVLNPYSYVSANNDYSTFILHGAPREGQSLEEVKDLLLEQVNKLKKGEFDDWLIDAIVNDFRISTIREQESNAKRAANFVTAFTNDISWADYVDDDEQMKALTKQDVMDYANEYLGDNYVVIYKKTGEKEVSQKVEKPQITEVHLNRDKSSAFLAEVNGQPMPDLKPVFVDFKNDMAVGAMKQDIAVWYKQNTENDLFSLVYQLDRGSNNDPVLAHAVNYLSYLGTDKLSAEALKQEFYKLGCDYGVYSGDRKVYVSLSGLTENFEPALEMFEDLLKNVKADEQALTNMIDGKLKQRADLVKNKQALLFSGLRAYAAYGKKSPTRHDLSNSQLKALKADQLIDKIHHMLDYTHKVEYYGPLEMETLVSVLDEKHQLPATLKALPEEVDFKVLEAEKPQVFWVDYDMRQAEVVMIAPLDTYSPKQTALVTLYNQYFGGGMGSIVFTTMRESKALAYSVYAAYVPANEKAKRDMMFAYIGTQSDKLKDALEGMTDLLNNPPRVEKNFEASKVAVLKKMESSRVIRAGVLNAYESTLRKGLTEDQTEEVYNELKKLTLDDLMKFQQQMIKGGNYNLAVIGKKENLDFKELSKYGDLQQISLEEIFGFEEDLAL</sequence>
<evidence type="ECO:0000313" key="11">
    <source>
        <dbReference type="EMBL" id="BDC99799.1"/>
    </source>
</evidence>
<feature type="domain" description="Peptidase M16 N-terminal" evidence="9">
    <location>
        <begin position="89"/>
        <end position="133"/>
    </location>
</feature>
<dbReference type="InterPro" id="IPR011249">
    <property type="entry name" value="Metalloenz_LuxS/M16"/>
</dbReference>
<protein>
    <submittedName>
        <fullName evidence="11">Zinc protease</fullName>
    </submittedName>
</protein>
<gene>
    <name evidence="11" type="ORF">PEPS_20800</name>
</gene>
<dbReference type="PANTHER" id="PTHR43690:SF17">
    <property type="entry name" value="PROTEIN YHJJ"/>
    <property type="match status" value="1"/>
</dbReference>
<keyword evidence="4" id="KW-0479">Metal-binding</keyword>
<dbReference type="InterPro" id="IPR050626">
    <property type="entry name" value="Peptidase_M16"/>
</dbReference>
<evidence type="ECO:0000256" key="4">
    <source>
        <dbReference type="ARBA" id="ARBA00022723"/>
    </source>
</evidence>
<feature type="domain" description="Peptidase M16 C-terminal" evidence="10">
    <location>
        <begin position="289"/>
        <end position="459"/>
    </location>
</feature>
<accession>A0ABN6L9C0</accession>
<dbReference type="InterPro" id="IPR007863">
    <property type="entry name" value="Peptidase_M16_C"/>
</dbReference>
<evidence type="ECO:0000256" key="6">
    <source>
        <dbReference type="ARBA" id="ARBA00022833"/>
    </source>
</evidence>
<evidence type="ECO:0000256" key="2">
    <source>
        <dbReference type="ARBA" id="ARBA00007261"/>
    </source>
</evidence>
<evidence type="ECO:0000256" key="8">
    <source>
        <dbReference type="RuleBase" id="RU004447"/>
    </source>
</evidence>
<dbReference type="Pfam" id="PF00675">
    <property type="entry name" value="Peptidase_M16"/>
    <property type="match status" value="2"/>
</dbReference>
<dbReference type="Gene3D" id="3.30.830.10">
    <property type="entry name" value="Metalloenzyme, LuxS/M16 peptidase-like"/>
    <property type="match status" value="4"/>
</dbReference>
<dbReference type="GO" id="GO:0006508">
    <property type="term" value="P:proteolysis"/>
    <property type="evidence" value="ECO:0007669"/>
    <property type="project" value="UniProtKB-KW"/>
</dbReference>
<keyword evidence="3 11" id="KW-0645">Protease</keyword>
<dbReference type="EMBL" id="AP025292">
    <property type="protein sequence ID" value="BDC99799.1"/>
    <property type="molecule type" value="Genomic_DNA"/>
</dbReference>
<name>A0ABN6L9C0_9BACT</name>
<dbReference type="SUPFAM" id="SSF63411">
    <property type="entry name" value="LuxS/MPP-like metallohydrolase"/>
    <property type="match status" value="4"/>
</dbReference>
<dbReference type="InterPro" id="IPR001431">
    <property type="entry name" value="Pept_M16_Zn_BS"/>
</dbReference>
<keyword evidence="5" id="KW-0378">Hydrolase</keyword>
<dbReference type="GO" id="GO:0008233">
    <property type="term" value="F:peptidase activity"/>
    <property type="evidence" value="ECO:0007669"/>
    <property type="project" value="UniProtKB-KW"/>
</dbReference>
<evidence type="ECO:0000256" key="5">
    <source>
        <dbReference type="ARBA" id="ARBA00022801"/>
    </source>
</evidence>
<evidence type="ECO:0000256" key="7">
    <source>
        <dbReference type="ARBA" id="ARBA00023049"/>
    </source>
</evidence>
<dbReference type="PANTHER" id="PTHR43690">
    <property type="entry name" value="NARDILYSIN"/>
    <property type="match status" value="1"/>
</dbReference>
<comment type="similarity">
    <text evidence="2 8">Belongs to the peptidase M16 family.</text>
</comment>
<dbReference type="Proteomes" id="UP001354989">
    <property type="component" value="Chromosome"/>
</dbReference>